<evidence type="ECO:0000256" key="3">
    <source>
        <dbReference type="ARBA" id="ARBA00022837"/>
    </source>
</evidence>
<keyword evidence="1" id="KW-0479">Metal-binding</keyword>
<organism evidence="7 8">
    <name type="scientific">Urochloa decumbens</name>
    <dbReference type="NCBI Taxonomy" id="240449"/>
    <lineage>
        <taxon>Eukaryota</taxon>
        <taxon>Viridiplantae</taxon>
        <taxon>Streptophyta</taxon>
        <taxon>Embryophyta</taxon>
        <taxon>Tracheophyta</taxon>
        <taxon>Spermatophyta</taxon>
        <taxon>Magnoliopsida</taxon>
        <taxon>Liliopsida</taxon>
        <taxon>Poales</taxon>
        <taxon>Poaceae</taxon>
        <taxon>PACMAD clade</taxon>
        <taxon>Panicoideae</taxon>
        <taxon>Panicodae</taxon>
        <taxon>Paniceae</taxon>
        <taxon>Melinidinae</taxon>
        <taxon>Urochloa</taxon>
    </lineage>
</organism>
<dbReference type="GO" id="GO:0008270">
    <property type="term" value="F:zinc ion binding"/>
    <property type="evidence" value="ECO:0007669"/>
    <property type="project" value="UniProtKB-KW"/>
</dbReference>
<name>A0ABC9AL03_9POAL</name>
<evidence type="ECO:0000259" key="6">
    <source>
        <dbReference type="PROSITE" id="PS50966"/>
    </source>
</evidence>
<dbReference type="PROSITE" id="PS50966">
    <property type="entry name" value="ZF_SWIM"/>
    <property type="match status" value="1"/>
</dbReference>
<dbReference type="InterPro" id="IPR039647">
    <property type="entry name" value="EF_hand_pair_protein_CML-like"/>
</dbReference>
<evidence type="ECO:0000259" key="5">
    <source>
        <dbReference type="PROSITE" id="PS50222"/>
    </source>
</evidence>
<dbReference type="PANTHER" id="PTHR10891">
    <property type="entry name" value="EF-HAND CALCIUM-BINDING DOMAIN CONTAINING PROTEIN"/>
    <property type="match status" value="1"/>
</dbReference>
<reference evidence="8" key="1">
    <citation type="submission" date="2024-06" db="EMBL/GenBank/DDBJ databases">
        <authorList>
            <person name="Ryan C."/>
        </authorList>
    </citation>
    <scope>NUCLEOTIDE SEQUENCE [LARGE SCALE GENOMIC DNA]</scope>
</reference>
<keyword evidence="4" id="KW-0862">Zinc</keyword>
<gene>
    <name evidence="7" type="ORF">URODEC1_LOCUS55544</name>
</gene>
<protein>
    <recommendedName>
        <fullName evidence="9">Calcium-binding protein CML45</fullName>
    </recommendedName>
</protein>
<keyword evidence="2" id="KW-0677">Repeat</keyword>
<dbReference type="InterPro" id="IPR011992">
    <property type="entry name" value="EF-hand-dom_pair"/>
</dbReference>
<evidence type="ECO:0000313" key="8">
    <source>
        <dbReference type="Proteomes" id="UP001497457"/>
    </source>
</evidence>
<dbReference type="CDD" id="cd00051">
    <property type="entry name" value="EFh"/>
    <property type="match status" value="1"/>
</dbReference>
<keyword evidence="3" id="KW-0106">Calcium</keyword>
<accession>A0ABC9AL03</accession>
<dbReference type="PROSITE" id="PS00018">
    <property type="entry name" value="EF_HAND_1"/>
    <property type="match status" value="2"/>
</dbReference>
<evidence type="ECO:0000256" key="1">
    <source>
        <dbReference type="ARBA" id="ARBA00022723"/>
    </source>
</evidence>
<keyword evidence="4" id="KW-0863">Zinc-finger</keyword>
<evidence type="ECO:0000256" key="4">
    <source>
        <dbReference type="PROSITE-ProRule" id="PRU00325"/>
    </source>
</evidence>
<dbReference type="PROSITE" id="PS50222">
    <property type="entry name" value="EF_HAND_2"/>
    <property type="match status" value="2"/>
</dbReference>
<sequence>MEKSAGTATCLSLEPLLQEPCGIILFLQFLAWCISMFNMFLPSSCQSPSCSCQSQSCSCQSCNHIAAKKEQLESVLTDREVTKTRNKNQDNDNEFTHEDISTMMRNVGLDLDKENSMVCKSISNDSIARIFDEDEPSLQEVWQAFLVFDHNNDGYIDASDLERVLQSLGLGKGIGVDECEQMIVKYDTNKDKRIDITEFTKVLEAGFC</sequence>
<evidence type="ECO:0008006" key="9">
    <source>
        <dbReference type="Google" id="ProtNLM"/>
    </source>
</evidence>
<dbReference type="Pfam" id="PF13499">
    <property type="entry name" value="EF-hand_7"/>
    <property type="match status" value="1"/>
</dbReference>
<evidence type="ECO:0000256" key="2">
    <source>
        <dbReference type="ARBA" id="ARBA00022737"/>
    </source>
</evidence>
<dbReference type="InterPro" id="IPR018247">
    <property type="entry name" value="EF_Hand_1_Ca_BS"/>
</dbReference>
<proteinExistence type="predicted"/>
<feature type="domain" description="SWIM-type" evidence="6">
    <location>
        <begin position="37"/>
        <end position="73"/>
    </location>
</feature>
<feature type="domain" description="EF-hand" evidence="5">
    <location>
        <begin position="174"/>
        <end position="208"/>
    </location>
</feature>
<dbReference type="SMART" id="SM00054">
    <property type="entry name" value="EFh"/>
    <property type="match status" value="2"/>
</dbReference>
<dbReference type="AlphaFoldDB" id="A0ABC9AL03"/>
<keyword evidence="8" id="KW-1185">Reference proteome</keyword>
<dbReference type="InterPro" id="IPR007527">
    <property type="entry name" value="Znf_SWIM"/>
</dbReference>
<dbReference type="SUPFAM" id="SSF47473">
    <property type="entry name" value="EF-hand"/>
    <property type="match status" value="1"/>
</dbReference>
<reference evidence="7 8" key="2">
    <citation type="submission" date="2024-10" db="EMBL/GenBank/DDBJ databases">
        <authorList>
            <person name="Ryan C."/>
        </authorList>
    </citation>
    <scope>NUCLEOTIDE SEQUENCE [LARGE SCALE GENOMIC DNA]</scope>
</reference>
<evidence type="ECO:0000313" key="7">
    <source>
        <dbReference type="EMBL" id="CAL4980188.1"/>
    </source>
</evidence>
<dbReference type="Proteomes" id="UP001497457">
    <property type="component" value="Chromosome 21rd"/>
</dbReference>
<dbReference type="EMBL" id="OZ075131">
    <property type="protein sequence ID" value="CAL4980188.1"/>
    <property type="molecule type" value="Genomic_DNA"/>
</dbReference>
<dbReference type="InterPro" id="IPR002048">
    <property type="entry name" value="EF_hand_dom"/>
</dbReference>
<dbReference type="Gene3D" id="1.10.238.10">
    <property type="entry name" value="EF-hand"/>
    <property type="match status" value="1"/>
</dbReference>
<feature type="domain" description="EF-hand" evidence="5">
    <location>
        <begin position="136"/>
        <end position="171"/>
    </location>
</feature>